<dbReference type="PROSITE" id="PS51272">
    <property type="entry name" value="SLH"/>
    <property type="match status" value="1"/>
</dbReference>
<reference evidence="4" key="1">
    <citation type="journal article" date="2022" name="Genome Biol. Evol.">
        <title>A New Gene Family Diagnostic for Intracellular Biomineralization of Amorphous Ca Carbonates by Cyanobacteria.</title>
        <authorList>
            <person name="Benzerara K."/>
            <person name="Duprat E."/>
            <person name="Bitard-Feildel T."/>
            <person name="Caumes G."/>
            <person name="Cassier-Chauvat C."/>
            <person name="Chauvat F."/>
            <person name="Dezi M."/>
            <person name="Diop S.I."/>
            <person name="Gaschignard G."/>
            <person name="Gorgen S."/>
            <person name="Gugger M."/>
            <person name="Lopez-Garcia P."/>
            <person name="Millet M."/>
            <person name="Skouri-Panet F."/>
            <person name="Moreira D."/>
            <person name="Callebaut I."/>
        </authorList>
    </citation>
    <scope>NUCLEOTIDE SEQUENCE</scope>
    <source>
        <strain evidence="4">G9</strain>
    </source>
</reference>
<proteinExistence type="inferred from homology"/>
<sequence length="617" mass="64126">MKKSYLLAGSLSLLGIVAGVNPAHATELGVTTETAKFDNLLAAQPENTEAAQALPIPGALADASTTIMSVDDLLSNEESMGQVTSVSQLSDVQPTDWAYQALASLVEKYGCIAGYPDGTFRGNRAATRFEMAAALNACLDVISDRFATKEELEALRKLMDEFAAELATLRGRVDNLEARTAALEATQFSTTTKLQGLAVISAQYGGALSGPTFNPSSADNFNPLLPTSSGLPLAVPTQLNPTVIAAVLLNLNTSFSGTDLLQTTLSTGNAGFDAISAYGVGGNPDLSGAVQSAASGFGQTGEPYFSPSQYYWSGFGTGVGLYRLAYSFMPMQDLTITAGPLFYPSDIIDTNSWANSPAYDFGTYFFINNPFIVPYAMNFGGGAGGAVQWNPNEGPFTVRALYMAGQGGRAISGTGAGANIVNRGGFAGDPQQGSVELEYANTFSGGRNSYAVKLQTTYSRTYGVEAIAGGLNYELNLGRFGLFGRGGIAGIPSNSISPLPYATAAGSTLPGVLSAAPTGMMAYTFMAGVGYKDLFVPGSVLAAAAGAPFINSASSTFGANTGTQINIEGFYRFPLSDNISITPMVTAILNPNNIANNTAFTSASPIIQGVIRTTFSF</sequence>
<dbReference type="Pfam" id="PF00395">
    <property type="entry name" value="SLH"/>
    <property type="match status" value="1"/>
</dbReference>
<dbReference type="Pfam" id="PF04966">
    <property type="entry name" value="OprB"/>
    <property type="match status" value="1"/>
</dbReference>
<comment type="caution">
    <text evidence="4">The sequence shown here is derived from an EMBL/GenBank/DDBJ whole genome shotgun (WGS) entry which is preliminary data.</text>
</comment>
<evidence type="ECO:0000259" key="3">
    <source>
        <dbReference type="PROSITE" id="PS51272"/>
    </source>
</evidence>
<evidence type="ECO:0000256" key="1">
    <source>
        <dbReference type="RuleBase" id="RU363072"/>
    </source>
</evidence>
<dbReference type="InterPro" id="IPR007049">
    <property type="entry name" value="Carb-sel_porin_OprB"/>
</dbReference>
<dbReference type="InterPro" id="IPR001119">
    <property type="entry name" value="SLH_dom"/>
</dbReference>
<dbReference type="RefSeq" id="WP_277865570.1">
    <property type="nucleotide sequence ID" value="NZ_JAKKUT010000001.1"/>
</dbReference>
<name>A0ABT6EUZ6_9SYNE</name>
<dbReference type="PANTHER" id="PTHR43308:SF1">
    <property type="entry name" value="OUTER MEMBRANE PROTEIN ALPHA"/>
    <property type="match status" value="1"/>
</dbReference>
<comment type="similarity">
    <text evidence="1">Belongs to the OprB family.</text>
</comment>
<feature type="signal peptide" evidence="1">
    <location>
        <begin position="1"/>
        <end position="25"/>
    </location>
</feature>
<keyword evidence="2" id="KW-0175">Coiled coil</keyword>
<dbReference type="InterPro" id="IPR047684">
    <property type="entry name" value="Por_som-like"/>
</dbReference>
<keyword evidence="1" id="KW-0732">Signal</keyword>
<evidence type="ECO:0000313" key="5">
    <source>
        <dbReference type="Proteomes" id="UP001154265"/>
    </source>
</evidence>
<feature type="coiled-coil region" evidence="2">
    <location>
        <begin position="152"/>
        <end position="186"/>
    </location>
</feature>
<dbReference type="EMBL" id="JAKKUT010000001">
    <property type="protein sequence ID" value="MDG2989654.1"/>
    <property type="molecule type" value="Genomic_DNA"/>
</dbReference>
<gene>
    <name evidence="4" type="ORF">L3556_01705</name>
</gene>
<dbReference type="InterPro" id="IPR051465">
    <property type="entry name" value="Cell_Envelope_Struct_Comp"/>
</dbReference>
<dbReference type="Proteomes" id="UP001154265">
    <property type="component" value="Unassembled WGS sequence"/>
</dbReference>
<organism evidence="4 5">
    <name type="scientific">Candidatus Synechococcus calcipolaris G9</name>
    <dbReference type="NCBI Taxonomy" id="1497997"/>
    <lineage>
        <taxon>Bacteria</taxon>
        <taxon>Bacillati</taxon>
        <taxon>Cyanobacteriota</taxon>
        <taxon>Cyanophyceae</taxon>
        <taxon>Synechococcales</taxon>
        <taxon>Synechococcaceae</taxon>
        <taxon>Synechococcus</taxon>
    </lineage>
</organism>
<evidence type="ECO:0000256" key="2">
    <source>
        <dbReference type="SAM" id="Coils"/>
    </source>
</evidence>
<feature type="domain" description="SLH" evidence="3">
    <location>
        <begin position="85"/>
        <end position="149"/>
    </location>
</feature>
<dbReference type="NCBIfam" id="NF033921">
    <property type="entry name" value="por_somb"/>
    <property type="match status" value="1"/>
</dbReference>
<protein>
    <submittedName>
        <fullName evidence="4">Iron uptake porin</fullName>
    </submittedName>
</protein>
<accession>A0ABT6EUZ6</accession>
<evidence type="ECO:0000313" key="4">
    <source>
        <dbReference type="EMBL" id="MDG2989654.1"/>
    </source>
</evidence>
<reference evidence="4" key="2">
    <citation type="submission" date="2022-01" db="EMBL/GenBank/DDBJ databases">
        <authorList>
            <person name="Zivanovic Y."/>
            <person name="Moreira D."/>
            <person name="Lopez-Garcia P."/>
        </authorList>
    </citation>
    <scope>NUCLEOTIDE SEQUENCE</scope>
    <source>
        <strain evidence="4">G9</strain>
    </source>
</reference>
<keyword evidence="5" id="KW-1185">Reference proteome</keyword>
<feature type="chain" id="PRO_5045011785" evidence="1">
    <location>
        <begin position="26"/>
        <end position="617"/>
    </location>
</feature>
<dbReference type="PANTHER" id="PTHR43308">
    <property type="entry name" value="OUTER MEMBRANE PROTEIN ALPHA-RELATED"/>
    <property type="match status" value="1"/>
</dbReference>